<dbReference type="AlphaFoldDB" id="A0A0A9C859"/>
<feature type="compositionally biased region" description="Pro residues" evidence="1">
    <location>
        <begin position="47"/>
        <end position="60"/>
    </location>
</feature>
<reference evidence="3" key="1">
    <citation type="submission" date="2014-09" db="EMBL/GenBank/DDBJ databases">
        <authorList>
            <person name="Magalhaes I.L.F."/>
            <person name="Oliveira U."/>
            <person name="Santos F.R."/>
            <person name="Vidigal T.H.D.A."/>
            <person name="Brescovit A.D."/>
            <person name="Santos A.J."/>
        </authorList>
    </citation>
    <scope>NUCLEOTIDE SEQUENCE</scope>
    <source>
        <tissue evidence="3">Shoot tissue taken approximately 20 cm above the soil surface</tissue>
    </source>
</reference>
<evidence type="ECO:0000313" key="3">
    <source>
        <dbReference type="EMBL" id="JAD70613.1"/>
    </source>
</evidence>
<feature type="signal peptide" evidence="2">
    <location>
        <begin position="1"/>
        <end position="27"/>
    </location>
</feature>
<accession>A0A0A9C859</accession>
<organism evidence="3">
    <name type="scientific">Arundo donax</name>
    <name type="common">Giant reed</name>
    <name type="synonym">Donax arundinaceus</name>
    <dbReference type="NCBI Taxonomy" id="35708"/>
    <lineage>
        <taxon>Eukaryota</taxon>
        <taxon>Viridiplantae</taxon>
        <taxon>Streptophyta</taxon>
        <taxon>Embryophyta</taxon>
        <taxon>Tracheophyta</taxon>
        <taxon>Spermatophyta</taxon>
        <taxon>Magnoliopsida</taxon>
        <taxon>Liliopsida</taxon>
        <taxon>Poales</taxon>
        <taxon>Poaceae</taxon>
        <taxon>PACMAD clade</taxon>
        <taxon>Arundinoideae</taxon>
        <taxon>Arundineae</taxon>
        <taxon>Arundo</taxon>
    </lineage>
</organism>
<feature type="chain" id="PRO_5002043063" evidence="2">
    <location>
        <begin position="28"/>
        <end position="79"/>
    </location>
</feature>
<protein>
    <submittedName>
        <fullName evidence="3">Uncharacterized protein</fullName>
    </submittedName>
</protein>
<sequence>MRLVKFYAGLAILVALFTVTWPAAVLARPVRAPPAPRPGPIKHMHPPRLPPPPPPQPPSPQNGMRPLRPPTQSPPAFHH</sequence>
<keyword evidence="2" id="KW-0732">Signal</keyword>
<name>A0A0A9C859_ARUDO</name>
<reference evidence="3" key="2">
    <citation type="journal article" date="2015" name="Data Brief">
        <title>Shoot transcriptome of the giant reed, Arundo donax.</title>
        <authorList>
            <person name="Barrero R.A."/>
            <person name="Guerrero F.D."/>
            <person name="Moolhuijzen P."/>
            <person name="Goolsby J.A."/>
            <person name="Tidwell J."/>
            <person name="Bellgard S.E."/>
            <person name="Bellgard M.I."/>
        </authorList>
    </citation>
    <scope>NUCLEOTIDE SEQUENCE</scope>
    <source>
        <tissue evidence="3">Shoot tissue taken approximately 20 cm above the soil surface</tissue>
    </source>
</reference>
<feature type="region of interest" description="Disordered" evidence="1">
    <location>
        <begin position="30"/>
        <end position="79"/>
    </location>
</feature>
<evidence type="ECO:0000256" key="2">
    <source>
        <dbReference type="SAM" id="SignalP"/>
    </source>
</evidence>
<dbReference type="EMBL" id="GBRH01227282">
    <property type="protein sequence ID" value="JAD70613.1"/>
    <property type="molecule type" value="Transcribed_RNA"/>
</dbReference>
<proteinExistence type="predicted"/>
<evidence type="ECO:0000256" key="1">
    <source>
        <dbReference type="SAM" id="MobiDB-lite"/>
    </source>
</evidence>